<evidence type="ECO:0000313" key="1">
    <source>
        <dbReference type="EMBL" id="AWB65749.1"/>
    </source>
</evidence>
<dbReference type="Proteomes" id="UP000244441">
    <property type="component" value="Chromosome"/>
</dbReference>
<evidence type="ECO:0000313" key="2">
    <source>
        <dbReference type="Proteomes" id="UP000244441"/>
    </source>
</evidence>
<dbReference type="KEGG" id="cate:C2869_04540"/>
<proteinExistence type="predicted"/>
<organism evidence="1 2">
    <name type="scientific">Saccharobesus litoralis</name>
    <dbReference type="NCBI Taxonomy" id="2172099"/>
    <lineage>
        <taxon>Bacteria</taxon>
        <taxon>Pseudomonadati</taxon>
        <taxon>Pseudomonadota</taxon>
        <taxon>Gammaproteobacteria</taxon>
        <taxon>Alteromonadales</taxon>
        <taxon>Alteromonadaceae</taxon>
        <taxon>Saccharobesus</taxon>
    </lineage>
</organism>
<dbReference type="OrthoDB" id="5452199at2"/>
<reference evidence="1 2" key="1">
    <citation type="submission" date="2018-01" db="EMBL/GenBank/DDBJ databases">
        <title>Genome sequence of a Cantenovulum-like bacteria.</title>
        <authorList>
            <person name="Tan W.R."/>
            <person name="Lau N.-S."/>
            <person name="Go F."/>
            <person name="Amirul A.-A.A."/>
        </authorList>
    </citation>
    <scope>NUCLEOTIDE SEQUENCE [LARGE SCALE GENOMIC DNA]</scope>
    <source>
        <strain evidence="1 2">CCB-QB4</strain>
    </source>
</reference>
<accession>A0A2S0VNI9</accession>
<dbReference type="EMBL" id="CP026604">
    <property type="protein sequence ID" value="AWB65749.1"/>
    <property type="molecule type" value="Genomic_DNA"/>
</dbReference>
<dbReference type="AlphaFoldDB" id="A0A2S0VNI9"/>
<dbReference type="SUPFAM" id="SSF53850">
    <property type="entry name" value="Periplasmic binding protein-like II"/>
    <property type="match status" value="1"/>
</dbReference>
<dbReference type="RefSeq" id="WP_108601824.1">
    <property type="nucleotide sequence ID" value="NZ_CP026604.1"/>
</dbReference>
<name>A0A2S0VNI9_9ALTE</name>
<keyword evidence="2" id="KW-1185">Reference proteome</keyword>
<protein>
    <submittedName>
        <fullName evidence="1">Uncharacterized protein</fullName>
    </submittedName>
</protein>
<gene>
    <name evidence="1" type="ORF">C2869_04540</name>
</gene>
<sequence length="300" mass="33377">MRVYIWFYLVLAMALSGLLLLKPLPVRADSPNSASASQPIIINVGISKETADVYNAWLDGGHCTDVDDFSTAYSPRGAAELLIFCKALHAAGLPFELNLLMSGNYARSLLLASSEYLHTTGETIWLKQADKKRFYVSSAIIEDGALEKGIFTRKDHPLQSVAPENVAEQLRSYVGITVNNWIYDWRVLKQVTPLLMSAPSQSSIHKMINVKRADFCFGEFNQAMQFELENIPLAIVSGVKVRLSGSRHFVINKSMPNSQQIYSALNKGLEQLRAVGAIKNILQNSGVHHRDTEDWLVINP</sequence>